<dbReference type="Proteomes" id="UP000053263">
    <property type="component" value="Unassembled WGS sequence"/>
</dbReference>
<keyword evidence="3" id="KW-1185">Reference proteome</keyword>
<proteinExistence type="predicted"/>
<dbReference type="EMBL" id="KN832611">
    <property type="protein sequence ID" value="KII82857.1"/>
    <property type="molecule type" value="Genomic_DNA"/>
</dbReference>
<accession>A0A0C9SPP7</accession>
<feature type="compositionally biased region" description="Low complexity" evidence="1">
    <location>
        <begin position="28"/>
        <end position="37"/>
    </location>
</feature>
<feature type="compositionally biased region" description="Basic and acidic residues" evidence="1">
    <location>
        <begin position="11"/>
        <end position="22"/>
    </location>
</feature>
<protein>
    <submittedName>
        <fullName evidence="2">Uncharacterized protein</fullName>
    </submittedName>
</protein>
<feature type="region of interest" description="Disordered" evidence="1">
    <location>
        <begin position="1"/>
        <end position="223"/>
    </location>
</feature>
<evidence type="ECO:0000313" key="3">
    <source>
        <dbReference type="Proteomes" id="UP000053263"/>
    </source>
</evidence>
<name>A0A0C9SPP7_PLICR</name>
<organism evidence="2 3">
    <name type="scientific">Plicaturopsis crispa FD-325 SS-3</name>
    <dbReference type="NCBI Taxonomy" id="944288"/>
    <lineage>
        <taxon>Eukaryota</taxon>
        <taxon>Fungi</taxon>
        <taxon>Dikarya</taxon>
        <taxon>Basidiomycota</taxon>
        <taxon>Agaricomycotina</taxon>
        <taxon>Agaricomycetes</taxon>
        <taxon>Agaricomycetidae</taxon>
        <taxon>Amylocorticiales</taxon>
        <taxon>Amylocorticiaceae</taxon>
        <taxon>Plicatura</taxon>
        <taxon>Plicaturopsis crispa</taxon>
    </lineage>
</organism>
<feature type="compositionally biased region" description="Low complexity" evidence="1">
    <location>
        <begin position="525"/>
        <end position="547"/>
    </location>
</feature>
<dbReference type="AlphaFoldDB" id="A0A0C9SPP7"/>
<gene>
    <name evidence="2" type="ORF">PLICRDRAFT_557027</name>
</gene>
<reference evidence="2 3" key="1">
    <citation type="submission" date="2014-06" db="EMBL/GenBank/DDBJ databases">
        <title>Evolutionary Origins and Diversification of the Mycorrhizal Mutualists.</title>
        <authorList>
            <consortium name="DOE Joint Genome Institute"/>
            <consortium name="Mycorrhizal Genomics Consortium"/>
            <person name="Kohler A."/>
            <person name="Kuo A."/>
            <person name="Nagy L.G."/>
            <person name="Floudas D."/>
            <person name="Copeland A."/>
            <person name="Barry K.W."/>
            <person name="Cichocki N."/>
            <person name="Veneault-Fourrey C."/>
            <person name="LaButti K."/>
            <person name="Lindquist E.A."/>
            <person name="Lipzen A."/>
            <person name="Lundell T."/>
            <person name="Morin E."/>
            <person name="Murat C."/>
            <person name="Riley R."/>
            <person name="Ohm R."/>
            <person name="Sun H."/>
            <person name="Tunlid A."/>
            <person name="Henrissat B."/>
            <person name="Grigoriev I.V."/>
            <person name="Hibbett D.S."/>
            <person name="Martin F."/>
        </authorList>
    </citation>
    <scope>NUCLEOTIDE SEQUENCE [LARGE SCALE GENOMIC DNA]</scope>
    <source>
        <strain evidence="2 3">FD-325 SS-3</strain>
    </source>
</reference>
<evidence type="ECO:0000256" key="1">
    <source>
        <dbReference type="SAM" id="MobiDB-lite"/>
    </source>
</evidence>
<feature type="region of interest" description="Disordered" evidence="1">
    <location>
        <begin position="493"/>
        <end position="554"/>
    </location>
</feature>
<feature type="compositionally biased region" description="Basic and acidic residues" evidence="1">
    <location>
        <begin position="138"/>
        <end position="154"/>
    </location>
</feature>
<dbReference type="HOGENOM" id="CLU_491851_0_0_1"/>
<sequence>MSPLSTKGKRNRSDTVGDGDHPTKKKAAAASTPPASSKAKKLGTPIAVPANGMPALNVSGGEKKKRKKRKSEVEAVREESAQAALDVQNEMEVEQVDPPQPPPPAFTMADVVETAPANEAPPVEEIDEEIIAIDDDNVEMKDGSVPEEEKSSEEKESDSEEDDGPKQGLFASAWAPGTPSPPTASAKGKGKAPAQSKAPVKVKGKGKAPSASQIVDSDSEDDEDMIVEPSFDLANDFAPRPAHLVLWREYKGEEQDPDWPMPVDYLNWFHPYHNHREQEIKQKIQQLAGTAIFVATYGSGHSLAKENIIDRAIRNILGFGPKISPAAKPWYIADVRTVENVQRLVEVGVVVNIPEALPIYFRLPTKGPQPIQILTLYTKVKSHRDESWPEEARLRVYRFLKAAPWVAKVRKSMVVLSAKKDLVIVRLRLADAYFRVPTAVNIPIGEDAVEEWTVRQKDKACFYCHADDHDQYNDCKWGNLAAFLPETAAHGGRANRTYGQAKGPHPAKKTVWEDRGRRGPPRVTGSNAIAGPSSAGPSNANASGSGAVNDEEDA</sequence>
<evidence type="ECO:0000313" key="2">
    <source>
        <dbReference type="EMBL" id="KII82857.1"/>
    </source>
</evidence>
<feature type="compositionally biased region" description="Acidic residues" evidence="1">
    <location>
        <begin position="122"/>
        <end position="137"/>
    </location>
</feature>
<feature type="compositionally biased region" description="Basic and acidic residues" evidence="1">
    <location>
        <begin position="71"/>
        <end position="80"/>
    </location>
</feature>